<sequence length="148" mass="17217">MENVINYVQEKLRKLGAESMLEDMQMQVKLKRVGAVSALKSFLDKLDKTGNPYKVMNYFQLKFGWDFKNIPDELNIERGDHLHTQFIAIIIIGLLFLLVCFFCCKICRKKAAAKTMKAPGRKNGDRMLRSKFESNPKSYFLDLRCKKN</sequence>
<accession>A0AAD2DUL4</accession>
<reference evidence="2" key="1">
    <citation type="submission" date="2023-05" db="EMBL/GenBank/DDBJ databases">
        <authorList>
            <person name="Huff M."/>
        </authorList>
    </citation>
    <scope>NUCLEOTIDE SEQUENCE</scope>
</reference>
<keyword evidence="3" id="KW-1185">Reference proteome</keyword>
<protein>
    <submittedName>
        <fullName evidence="2">Uncharacterized protein</fullName>
    </submittedName>
</protein>
<proteinExistence type="predicted"/>
<dbReference type="Proteomes" id="UP000834106">
    <property type="component" value="Chromosome 9"/>
</dbReference>
<evidence type="ECO:0000256" key="1">
    <source>
        <dbReference type="SAM" id="Phobius"/>
    </source>
</evidence>
<dbReference type="AlphaFoldDB" id="A0AAD2DUL4"/>
<dbReference type="PANTHER" id="PTHR33333:SF46">
    <property type="entry name" value="LOW QUALITY PROTEIN: GLYCINE-RICH PROTEIN DOT1"/>
    <property type="match status" value="1"/>
</dbReference>
<dbReference type="PANTHER" id="PTHR33333">
    <property type="entry name" value="ERYTHROCYTE MEMBRANE PROTEIN 1-LIKE"/>
    <property type="match status" value="1"/>
</dbReference>
<dbReference type="EMBL" id="OU503044">
    <property type="protein sequence ID" value="CAI9767952.1"/>
    <property type="molecule type" value="Genomic_DNA"/>
</dbReference>
<keyword evidence="1" id="KW-0472">Membrane</keyword>
<keyword evidence="1" id="KW-0812">Transmembrane</keyword>
<name>A0AAD2DUL4_9LAMI</name>
<evidence type="ECO:0000313" key="3">
    <source>
        <dbReference type="Proteomes" id="UP000834106"/>
    </source>
</evidence>
<feature type="transmembrane region" description="Helical" evidence="1">
    <location>
        <begin position="86"/>
        <end position="107"/>
    </location>
</feature>
<organism evidence="2 3">
    <name type="scientific">Fraxinus pennsylvanica</name>
    <dbReference type="NCBI Taxonomy" id="56036"/>
    <lineage>
        <taxon>Eukaryota</taxon>
        <taxon>Viridiplantae</taxon>
        <taxon>Streptophyta</taxon>
        <taxon>Embryophyta</taxon>
        <taxon>Tracheophyta</taxon>
        <taxon>Spermatophyta</taxon>
        <taxon>Magnoliopsida</taxon>
        <taxon>eudicotyledons</taxon>
        <taxon>Gunneridae</taxon>
        <taxon>Pentapetalae</taxon>
        <taxon>asterids</taxon>
        <taxon>lamiids</taxon>
        <taxon>Lamiales</taxon>
        <taxon>Oleaceae</taxon>
        <taxon>Oleeae</taxon>
        <taxon>Fraxinus</taxon>
    </lineage>
</organism>
<keyword evidence="1" id="KW-1133">Transmembrane helix</keyword>
<evidence type="ECO:0000313" key="2">
    <source>
        <dbReference type="EMBL" id="CAI9767952.1"/>
    </source>
</evidence>
<dbReference type="InterPro" id="IPR039926">
    <property type="entry name" value="Egg_app_1"/>
</dbReference>
<gene>
    <name evidence="2" type="ORF">FPE_LOCUS15382</name>
</gene>